<dbReference type="NCBIfam" id="TIGR01167">
    <property type="entry name" value="LPXTG_anchor"/>
    <property type="match status" value="1"/>
</dbReference>
<feature type="domain" description="MucBP" evidence="5">
    <location>
        <begin position="1048"/>
        <end position="1108"/>
    </location>
</feature>
<dbReference type="Pfam" id="PF17883">
    <property type="entry name" value="MBG"/>
    <property type="match status" value="1"/>
</dbReference>
<protein>
    <recommendedName>
        <fullName evidence="10">BspA family leucine-rich repeat surface protein</fullName>
    </recommendedName>
</protein>
<proteinExistence type="predicted"/>
<feature type="domain" description="MucBP" evidence="5">
    <location>
        <begin position="829"/>
        <end position="889"/>
    </location>
</feature>
<evidence type="ECO:0000259" key="6">
    <source>
        <dbReference type="Pfam" id="PF17883"/>
    </source>
</evidence>
<feature type="chain" id="PRO_5042021406" description="BspA family leucine-rich repeat surface protein" evidence="4">
    <location>
        <begin position="37"/>
        <end position="1238"/>
    </location>
</feature>
<dbReference type="Gene3D" id="3.10.430.110">
    <property type="match status" value="1"/>
</dbReference>
<sequence>MKRMVGNKYGCHWVYMGVTLASLSLGSLGLTVKAHADVSPEINSSTPNVTVPAETSTTATNEPAQNGEYVTTGRQLSVSENTSLEAGNRENSSETTVTKTQKVPDSVAQKTPEQSANQESKVVSEMASGENRVSVEPTKTETEEADSEKAPAEVTNESLTPVEPKQPNSALKPQVIGGKVTNSAQLMQARKVSLSRSADPAAATTTDMAGIFGTSAWNIDEAGVLHFGAGTFADTLPKGNRTPWVPYADKVKSISFDDQVVASKNSAYLFYGLHNLVNVEHANRFDVSQATNFMRLFADDTNLVKVDTGNWDTSKVTDMFGMFEAAKSLVTVDVSKWDTSQVDDMENMFNLAKSLTTLDVSHWNTSQVKDMSYMFNQTIINSTTEKTDAGSLQALDVSHWDTGNVGNSPFGGDIGYMFAGQNKLKFLDVSHWDVRHVHAIRHTFANCSALEMLDVSRWNTSDVSDMEATFSGDSLLTTLDISHWNVSEVLIMDDMFAGMTAVKKLDFSRWQTNGKVFFHMMNFVAGDTELTTLDLSGFHMNENGQMYFRNYLGGTNLRSFTMGPQTALMGTYYGAIDDDAFLPEISTMKGFDPKLYTGKWQAVGTGTLDSPNGASYSYVQLRGMYKRSESADGSIVGPAETYVWQENNAVAITGDGTKVYDGQALSAADLANYKINVYGKVVAPANGWQAGDLMWAPVQPTSRVTTGLRNAGTYGVTLSAAGHAKLVAANPTLADINVEDGTYTITKAPATVTVNSQRVVYDGQAHQVTATVTGEVNSEKLAYKLDAMPQTEVGSYTVTPVLSAAAVNENYDVKLMPGTLVITSATGHVIVHCVNESGQQIAPNDDQSDEVGTDYTLVAPSIPDAILVGTPANVTGKYALTPTEATFVYHQFGQTNPDHLGQMNIHYLNEAGAQIADDRTMVGVIGATYQVPTRQVGYVLVKASPDVTGQYTTASTDITLIYHQLKNTTADHGLVIAHYVDESGKYLMEDTLQSQATGMDYHLTAPSIAGYMLTAQSINVSGKFNGTTQEVTFVYHQLETLPSKNGLVISHYVDADGHSILPDTQQVGTTGTGYTLTAPTISGYTVQGEKTLTGTFSGTAVERTFVYQKTVAPVIPVEPVTPVTPVAPEKPDNSGDGQKIPVTDNNVSKQPAVVAEHPKAVAREKAQQSKVKMVQGQAVQATADSQKLNSPVNGKSPATTPVTLPQTDEATSITTVWGMLLAGLAAVLGLIGWRRRQN</sequence>
<feature type="domain" description="MucBP" evidence="5">
    <location>
        <begin position="904"/>
        <end position="962"/>
    </location>
</feature>
<feature type="region of interest" description="Disordered" evidence="2">
    <location>
        <begin position="1123"/>
        <end position="1144"/>
    </location>
</feature>
<evidence type="ECO:0000313" key="9">
    <source>
        <dbReference type="Proteomes" id="UP000036000"/>
    </source>
</evidence>
<dbReference type="InterPro" id="IPR011889">
    <property type="entry name" value="Liste_lipo_26"/>
</dbReference>
<feature type="compositionally biased region" description="Polar residues" evidence="2">
    <location>
        <begin position="93"/>
        <end position="121"/>
    </location>
</feature>
<dbReference type="Gene3D" id="3.10.20.320">
    <property type="entry name" value="Putative peptidoglycan bound protein (lpxtg motif)"/>
    <property type="match status" value="4"/>
</dbReference>
<feature type="region of interest" description="Disordered" evidence="2">
    <location>
        <begin position="40"/>
        <end position="67"/>
    </location>
</feature>
<evidence type="ECO:0000259" key="7">
    <source>
        <dbReference type="Pfam" id="PF18676"/>
    </source>
</evidence>
<evidence type="ECO:0000256" key="3">
    <source>
        <dbReference type="SAM" id="Phobius"/>
    </source>
</evidence>
<feature type="region of interest" description="Disordered" evidence="2">
    <location>
        <begin position="81"/>
        <end position="176"/>
    </location>
</feature>
<evidence type="ECO:0000256" key="1">
    <source>
        <dbReference type="ARBA" id="ARBA00022737"/>
    </source>
</evidence>
<dbReference type="RefSeq" id="WP_048733802.1">
    <property type="nucleotide sequence ID" value="NZ_CP012033.1"/>
</dbReference>
<dbReference type="SUPFAM" id="SSF52047">
    <property type="entry name" value="RNI-like"/>
    <property type="match status" value="1"/>
</dbReference>
<dbReference type="AlphaFoldDB" id="A0AAC8ZGM9"/>
<dbReference type="InterPro" id="IPR041277">
    <property type="entry name" value="MBG_Lactobacillales"/>
</dbReference>
<feature type="domain" description="MucBP" evidence="5">
    <location>
        <begin position="975"/>
        <end position="1035"/>
    </location>
</feature>
<keyword evidence="3" id="KW-0472">Membrane</keyword>
<dbReference type="NCBIfam" id="TIGR02167">
    <property type="entry name" value="Liste_lipo_26"/>
    <property type="match status" value="6"/>
</dbReference>
<feature type="domain" description="MBG" evidence="6">
    <location>
        <begin position="649"/>
        <end position="747"/>
    </location>
</feature>
<organism evidence="8 9">
    <name type="scientific">Levilactobacillus koreensis</name>
    <dbReference type="NCBI Taxonomy" id="637971"/>
    <lineage>
        <taxon>Bacteria</taxon>
        <taxon>Bacillati</taxon>
        <taxon>Bacillota</taxon>
        <taxon>Bacilli</taxon>
        <taxon>Lactobacillales</taxon>
        <taxon>Lactobacillaceae</taxon>
        <taxon>Levilactobacillus</taxon>
    </lineage>
</organism>
<reference evidence="8 9" key="1">
    <citation type="submission" date="2015-07" db="EMBL/GenBank/DDBJ databases">
        <title>Lactobacillus korensis/26-25/ whole genome sequencing.</title>
        <authorList>
            <person name="Kim M.K."/>
            <person name="Im W.-T."/>
            <person name="Srinivasan S."/>
            <person name="Lee J.-J."/>
        </authorList>
    </citation>
    <scope>NUCLEOTIDE SEQUENCE [LARGE SCALE GENOMIC DNA]</scope>
    <source>
        <strain evidence="8 9">26-25</strain>
    </source>
</reference>
<keyword evidence="9" id="KW-1185">Reference proteome</keyword>
<dbReference type="EMBL" id="CP012033">
    <property type="protein sequence ID" value="AKP64575.1"/>
    <property type="molecule type" value="Genomic_DNA"/>
</dbReference>
<dbReference type="Pfam" id="PF03382">
    <property type="entry name" value="DUF285"/>
    <property type="match status" value="2"/>
</dbReference>
<evidence type="ECO:0008006" key="10">
    <source>
        <dbReference type="Google" id="ProtNLM"/>
    </source>
</evidence>
<evidence type="ECO:0000256" key="4">
    <source>
        <dbReference type="SAM" id="SignalP"/>
    </source>
</evidence>
<dbReference type="Gene3D" id="3.80.10.10">
    <property type="entry name" value="Ribonuclease Inhibitor"/>
    <property type="match status" value="1"/>
</dbReference>
<dbReference type="Pfam" id="PF18676">
    <property type="entry name" value="MBG_2"/>
    <property type="match status" value="1"/>
</dbReference>
<keyword evidence="3" id="KW-1133">Transmembrane helix</keyword>
<accession>A0AAC8ZGM9</accession>
<keyword evidence="1" id="KW-0677">Repeat</keyword>
<name>A0AAC8ZGM9_9LACO</name>
<evidence type="ECO:0000256" key="2">
    <source>
        <dbReference type="SAM" id="MobiDB-lite"/>
    </source>
</evidence>
<keyword evidence="3" id="KW-0812">Transmembrane</keyword>
<feature type="region of interest" description="Disordered" evidence="2">
    <location>
        <begin position="1180"/>
        <end position="1204"/>
    </location>
</feature>
<feature type="compositionally biased region" description="Polar residues" evidence="2">
    <location>
        <begin position="41"/>
        <end position="67"/>
    </location>
</feature>
<gene>
    <name evidence="8" type="ORF">ABN16_05895</name>
</gene>
<dbReference type="InterPro" id="IPR009459">
    <property type="entry name" value="MucBP_dom"/>
</dbReference>
<dbReference type="InterPro" id="IPR005046">
    <property type="entry name" value="DUF285"/>
</dbReference>
<dbReference type="Proteomes" id="UP000036000">
    <property type="component" value="Chromosome"/>
</dbReference>
<dbReference type="InterPro" id="IPR041286">
    <property type="entry name" value="MBG_2"/>
</dbReference>
<keyword evidence="4" id="KW-0732">Signal</keyword>
<feature type="transmembrane region" description="Helical" evidence="3">
    <location>
        <begin position="1215"/>
        <end position="1233"/>
    </location>
</feature>
<evidence type="ECO:0000259" key="5">
    <source>
        <dbReference type="Pfam" id="PF06458"/>
    </source>
</evidence>
<feature type="signal peptide" evidence="4">
    <location>
        <begin position="1"/>
        <end position="36"/>
    </location>
</feature>
<evidence type="ECO:0000313" key="8">
    <source>
        <dbReference type="EMBL" id="AKP64575.1"/>
    </source>
</evidence>
<dbReference type="KEGG" id="lko:ABN16_05895"/>
<feature type="domain" description="MBG" evidence="7">
    <location>
        <begin position="751"/>
        <end position="820"/>
    </location>
</feature>
<feature type="compositionally biased region" description="Basic and acidic residues" evidence="2">
    <location>
        <begin position="138"/>
        <end position="151"/>
    </location>
</feature>
<dbReference type="InterPro" id="IPR032675">
    <property type="entry name" value="LRR_dom_sf"/>
</dbReference>
<dbReference type="Pfam" id="PF06458">
    <property type="entry name" value="MucBP"/>
    <property type="match status" value="4"/>
</dbReference>